<evidence type="ECO:0000256" key="4">
    <source>
        <dbReference type="ARBA" id="ARBA00022723"/>
    </source>
</evidence>
<name>A0A9X2S5C2_9FIRM</name>
<dbReference type="GO" id="GO:0051539">
    <property type="term" value="F:4 iron, 4 sulfur cluster binding"/>
    <property type="evidence" value="ECO:0007669"/>
    <property type="project" value="UniProtKB-KW"/>
</dbReference>
<evidence type="ECO:0000259" key="7">
    <source>
        <dbReference type="PROSITE" id="PS51918"/>
    </source>
</evidence>
<dbReference type="RefSeq" id="WP_257490416.1">
    <property type="nucleotide sequence ID" value="NZ_JANJZL010000004.1"/>
</dbReference>
<dbReference type="GO" id="GO:0046872">
    <property type="term" value="F:metal ion binding"/>
    <property type="evidence" value="ECO:0007669"/>
    <property type="project" value="UniProtKB-KW"/>
</dbReference>
<dbReference type="Proteomes" id="UP001142078">
    <property type="component" value="Unassembled WGS sequence"/>
</dbReference>
<dbReference type="EMBL" id="JANJZL010000004">
    <property type="protein sequence ID" value="MCR2044174.1"/>
    <property type="molecule type" value="Genomic_DNA"/>
</dbReference>
<evidence type="ECO:0000256" key="3">
    <source>
        <dbReference type="ARBA" id="ARBA00022691"/>
    </source>
</evidence>
<evidence type="ECO:0000256" key="2">
    <source>
        <dbReference type="ARBA" id="ARBA00022485"/>
    </source>
</evidence>
<dbReference type="PANTHER" id="PTHR43787">
    <property type="entry name" value="FEMO COFACTOR BIOSYNTHESIS PROTEIN NIFB-RELATED"/>
    <property type="match status" value="1"/>
</dbReference>
<dbReference type="InterPro" id="IPR058240">
    <property type="entry name" value="rSAM_sf"/>
</dbReference>
<evidence type="ECO:0000256" key="6">
    <source>
        <dbReference type="ARBA" id="ARBA00023014"/>
    </source>
</evidence>
<dbReference type="Pfam" id="PF04055">
    <property type="entry name" value="Radical_SAM"/>
    <property type="match status" value="1"/>
</dbReference>
<dbReference type="PANTHER" id="PTHR43787:SF11">
    <property type="entry name" value="UPF0026 PROTEIN SLR1464"/>
    <property type="match status" value="1"/>
</dbReference>
<protein>
    <submittedName>
        <fullName evidence="8">Radical SAM protein</fullName>
    </submittedName>
</protein>
<accession>A0A9X2S5C2</accession>
<keyword evidence="3" id="KW-0949">S-adenosyl-L-methionine</keyword>
<keyword evidence="6" id="KW-0411">Iron-sulfur</keyword>
<dbReference type="InterPro" id="IPR040084">
    <property type="entry name" value="GTPase_Obg"/>
</dbReference>
<keyword evidence="5" id="KW-0408">Iron</keyword>
<dbReference type="SFLD" id="SFLDG01083">
    <property type="entry name" value="Uncharacterised_Radical_SAM_Su"/>
    <property type="match status" value="1"/>
</dbReference>
<dbReference type="GO" id="GO:0003824">
    <property type="term" value="F:catalytic activity"/>
    <property type="evidence" value="ECO:0007669"/>
    <property type="project" value="InterPro"/>
</dbReference>
<dbReference type="PROSITE" id="PS51918">
    <property type="entry name" value="RADICAL_SAM"/>
    <property type="match status" value="1"/>
</dbReference>
<dbReference type="InterPro" id="IPR013785">
    <property type="entry name" value="Aldolase_TIM"/>
</dbReference>
<evidence type="ECO:0000256" key="5">
    <source>
        <dbReference type="ARBA" id="ARBA00023004"/>
    </source>
</evidence>
<keyword evidence="2" id="KW-0004">4Fe-4S</keyword>
<evidence type="ECO:0000313" key="9">
    <source>
        <dbReference type="Proteomes" id="UP001142078"/>
    </source>
</evidence>
<comment type="caution">
    <text evidence="8">The sequence shown here is derived from an EMBL/GenBank/DDBJ whole genome shotgun (WGS) entry which is preliminary data.</text>
</comment>
<feature type="domain" description="Radical SAM core" evidence="7">
    <location>
        <begin position="18"/>
        <end position="249"/>
    </location>
</feature>
<proteinExistence type="predicted"/>
<keyword evidence="9" id="KW-1185">Reference proteome</keyword>
<evidence type="ECO:0000313" key="8">
    <source>
        <dbReference type="EMBL" id="MCR2044174.1"/>
    </source>
</evidence>
<dbReference type="InterPro" id="IPR007197">
    <property type="entry name" value="rSAM"/>
</dbReference>
<dbReference type="SUPFAM" id="SSF102114">
    <property type="entry name" value="Radical SAM enzymes"/>
    <property type="match status" value="1"/>
</dbReference>
<evidence type="ECO:0000256" key="1">
    <source>
        <dbReference type="ARBA" id="ARBA00001966"/>
    </source>
</evidence>
<gene>
    <name evidence="8" type="ORF">NSA23_08590</name>
</gene>
<comment type="cofactor">
    <cofactor evidence="1">
        <name>[4Fe-4S] cluster</name>
        <dbReference type="ChEBI" id="CHEBI:49883"/>
    </cofactor>
</comment>
<dbReference type="CDD" id="cd01335">
    <property type="entry name" value="Radical_SAM"/>
    <property type="match status" value="1"/>
</dbReference>
<dbReference type="SFLD" id="SFLDS00029">
    <property type="entry name" value="Radical_SAM"/>
    <property type="match status" value="1"/>
</dbReference>
<reference evidence="8" key="1">
    <citation type="submission" date="2022-07" db="EMBL/GenBank/DDBJ databases">
        <title>Enhanced cultured diversity of the mouse gut microbiota enables custom-made synthetic communities.</title>
        <authorList>
            <person name="Afrizal A."/>
        </authorList>
    </citation>
    <scope>NUCLEOTIDE SEQUENCE</scope>
    <source>
        <strain evidence="8">DSM 29482</strain>
    </source>
</reference>
<organism evidence="8 9">
    <name type="scientific">Anaerosalibacter massiliensis</name>
    <dbReference type="NCBI Taxonomy" id="1347392"/>
    <lineage>
        <taxon>Bacteria</taxon>
        <taxon>Bacillati</taxon>
        <taxon>Bacillota</taxon>
        <taxon>Tissierellia</taxon>
        <taxon>Tissierellales</taxon>
        <taxon>Sporanaerobacteraceae</taxon>
        <taxon>Anaerosalibacter</taxon>
    </lineage>
</organism>
<sequence length="311" mass="35988">MINLKNFKYVFGPVPSRRMGLSIGISPIAEGHCNYSCIYCQLGRTRSMINKREEYFNCNEIIEEFKLYLKDNIDFDVVTIVGEGEPTLYSELGILIKELKLLTDKPVAVITNGALMSDDSVREDLKNADIVLPSLDACNDEMFRKINRPYGSIKFDEIVEGLKIFSKEYSGQLWIETMIIKDINDNKEFFINFKKLLSTINYHRLYINSPVRPPAEKFVEQPLKDSIREAISILGGISIDELASEGFYSEVEDDYEAILSIIKRHPMNQFEIKSFLDKRGTVNIEEILKELSNDNNIEMINYKDYYTYRLK</sequence>
<dbReference type="AlphaFoldDB" id="A0A9X2S5C2"/>
<dbReference type="Gene3D" id="3.20.20.70">
    <property type="entry name" value="Aldolase class I"/>
    <property type="match status" value="1"/>
</dbReference>
<keyword evidence="4" id="KW-0479">Metal-binding</keyword>